<dbReference type="PANTHER" id="PTHR24412:SF74">
    <property type="entry name" value="KELCH-LIKE PROTEIN 4"/>
    <property type="match status" value="1"/>
</dbReference>
<dbReference type="GO" id="GO:0003779">
    <property type="term" value="F:actin binding"/>
    <property type="evidence" value="ECO:0007669"/>
    <property type="project" value="UniProtKB-KW"/>
</dbReference>
<dbReference type="PRINTS" id="PR00501">
    <property type="entry name" value="KELCHREPEAT"/>
</dbReference>
<dbReference type="Proteomes" id="UP000632886">
    <property type="component" value="Unassembled WGS sequence"/>
</dbReference>
<evidence type="ECO:0000256" key="2">
    <source>
        <dbReference type="ARBA" id="ARBA00022441"/>
    </source>
</evidence>
<dbReference type="Gene3D" id="2.120.10.80">
    <property type="entry name" value="Kelch-type beta propeller"/>
    <property type="match status" value="2"/>
</dbReference>
<dbReference type="FunFam" id="2.120.10.80:FF:000063">
    <property type="entry name" value="Kelch-like protein 4 isoform 1"/>
    <property type="match status" value="1"/>
</dbReference>
<dbReference type="InterPro" id="IPR000210">
    <property type="entry name" value="BTB/POZ_dom"/>
</dbReference>
<dbReference type="Pfam" id="PF01344">
    <property type="entry name" value="Kelch_1"/>
    <property type="match status" value="1"/>
</dbReference>
<dbReference type="FunFam" id="1.25.40.420:FF:000001">
    <property type="entry name" value="Kelch-like family member 12"/>
    <property type="match status" value="1"/>
</dbReference>
<evidence type="ECO:0000256" key="5">
    <source>
        <dbReference type="ARBA" id="ARBA00023203"/>
    </source>
</evidence>
<keyword evidence="4" id="KW-0677">Repeat</keyword>
<accession>A0A852LAM5</accession>
<reference evidence="8 9" key="1">
    <citation type="submission" date="2020-02" db="EMBL/GenBank/DDBJ databases">
        <title>Bird 10,000 Genomes (B10K) Project - Family phase.</title>
        <authorList>
            <person name="Zhang G."/>
        </authorList>
    </citation>
    <scope>NUCLEOTIDE SEQUENCE [LARGE SCALE GENOMIC DNA]</scope>
    <source>
        <strain evidence="8">B10K-DU-017-21</strain>
    </source>
</reference>
<dbReference type="PROSITE" id="PS51257">
    <property type="entry name" value="PROKAR_LIPOPROTEIN"/>
    <property type="match status" value="1"/>
</dbReference>
<dbReference type="GO" id="GO:0005856">
    <property type="term" value="C:cytoskeleton"/>
    <property type="evidence" value="ECO:0007669"/>
    <property type="project" value="UniProtKB-SubCell"/>
</dbReference>
<evidence type="ECO:0000256" key="4">
    <source>
        <dbReference type="ARBA" id="ARBA00022737"/>
    </source>
</evidence>
<keyword evidence="3" id="KW-0963">Cytoplasm</keyword>
<proteinExistence type="predicted"/>
<dbReference type="PANTHER" id="PTHR24412">
    <property type="entry name" value="KELCH PROTEIN"/>
    <property type="match status" value="1"/>
</dbReference>
<dbReference type="InterPro" id="IPR011705">
    <property type="entry name" value="BACK"/>
</dbReference>
<dbReference type="CDD" id="cd18336">
    <property type="entry name" value="BTB_POZ_KLHL4"/>
    <property type="match status" value="1"/>
</dbReference>
<feature type="non-terminal residue" evidence="8">
    <location>
        <position position="720"/>
    </location>
</feature>
<evidence type="ECO:0000256" key="1">
    <source>
        <dbReference type="ARBA" id="ARBA00004245"/>
    </source>
</evidence>
<dbReference type="SUPFAM" id="SSF54695">
    <property type="entry name" value="POZ domain"/>
    <property type="match status" value="1"/>
</dbReference>
<gene>
    <name evidence="8" type="primary">Klhl4</name>
    <name evidence="8" type="ORF">CENBEN_R05913</name>
</gene>
<comment type="caution">
    <text evidence="8">The sequence shown here is derived from an EMBL/GenBank/DDBJ whole genome shotgun (WGS) entry which is preliminary data.</text>
</comment>
<dbReference type="FunFam" id="3.30.710.10:FF:000027">
    <property type="entry name" value="Kelch-like protein 4 isoform 1"/>
    <property type="match status" value="1"/>
</dbReference>
<evidence type="ECO:0000313" key="8">
    <source>
        <dbReference type="EMBL" id="NXX87739.1"/>
    </source>
</evidence>
<organism evidence="8 9">
    <name type="scientific">Centropus bengalensis</name>
    <name type="common">lesser coucal</name>
    <dbReference type="NCBI Taxonomy" id="1463675"/>
    <lineage>
        <taxon>Eukaryota</taxon>
        <taxon>Metazoa</taxon>
        <taxon>Chordata</taxon>
        <taxon>Craniata</taxon>
        <taxon>Vertebrata</taxon>
        <taxon>Euteleostomi</taxon>
        <taxon>Archelosauria</taxon>
        <taxon>Archosauria</taxon>
        <taxon>Dinosauria</taxon>
        <taxon>Saurischia</taxon>
        <taxon>Theropoda</taxon>
        <taxon>Coelurosauria</taxon>
        <taxon>Aves</taxon>
        <taxon>Neognathae</taxon>
        <taxon>Neoaves</taxon>
        <taxon>Otidimorphae</taxon>
        <taxon>Cuculiformes</taxon>
        <taxon>Centropidae</taxon>
        <taxon>Centropus</taxon>
    </lineage>
</organism>
<comment type="subcellular location">
    <subcellularLocation>
        <location evidence="1">Cytoplasm</location>
        <location evidence="1">Cytoskeleton</location>
    </subcellularLocation>
</comment>
<dbReference type="SUPFAM" id="SSF117281">
    <property type="entry name" value="Kelch motif"/>
    <property type="match status" value="1"/>
</dbReference>
<dbReference type="AlphaFoldDB" id="A0A852LAM5"/>
<sequence>MSVSGKKEFDVKQILRLRWRWFSHPSQGSTGTGGCHQQEGYEHRGALVSNRLKNYARDRNGLKKNSSPVHHNILAPVPGPTPVHHRSIQTWHQQNLIEQLRSNEDIPKTSTEENCVKEDSSKTIQELQMITEENSDESAERLSTTSSSLLGMNTNGSDEYFQSTNHAEQTFRKMENYLQQKQLCDVLLIVGDQKIPAHRLVLSAVSDYFAAMFTNDVLEAKQEEIKMEGVDPDALKALVRYAYTGILELKEDTIESLLAAACLLQLSQVIEACCNFLMKQLHPSNCLGIRSFGDAQGCTELLKVAHTYTMEHFTEVIKNQEFLLLPANEIAKLLSSDDINVPDEEAIFQALMLWVRHDLQNRQRDLGMLLSYIRLPLLPPQLLADLENSPMFADDLECQKLLMEAMKYHLLPERRSMMQSPRTKPRKSTVGALYAVGGMDATKGTTTIEKYDLRTNSWIQICTMNGRRLQFGVAVIDNKLYIVGGRDGLKTSNIVECFNPVTKVWTVMPPMSTHRHGLGVAMLEGPMYAVGGHDGWSYLNTVERWDPQARQWNYVASMSTPRSTVGVAALNSKLYAVGGRDGSSCLKSMECFDPHTNKWSICASMSKRRGGVGVATYNGFLYAVGGHDAPASNHCSRLSDCVERYDPKTDAWTTVAPLSVPRDAVGICPLGDRLYAVGGYDGHTYLDTVESYDAQNNEWTEEVPVNIGRAGACVVVVKLP</sequence>
<feature type="domain" description="BTB" evidence="7">
    <location>
        <begin position="184"/>
        <end position="251"/>
    </location>
</feature>
<evidence type="ECO:0000313" key="9">
    <source>
        <dbReference type="Proteomes" id="UP000632886"/>
    </source>
</evidence>
<dbReference type="SMART" id="SM00875">
    <property type="entry name" value="BACK"/>
    <property type="match status" value="1"/>
</dbReference>
<dbReference type="SMART" id="SM00612">
    <property type="entry name" value="Kelch"/>
    <property type="match status" value="6"/>
</dbReference>
<dbReference type="InterPro" id="IPR006652">
    <property type="entry name" value="Kelch_1"/>
</dbReference>
<dbReference type="FunFam" id="2.120.10.80:FF:000086">
    <property type="entry name" value="Kelch-like protein 4 isoform 1"/>
    <property type="match status" value="1"/>
</dbReference>
<keyword evidence="9" id="KW-1185">Reference proteome</keyword>
<keyword evidence="2" id="KW-0880">Kelch repeat</keyword>
<dbReference type="Gene3D" id="3.30.710.10">
    <property type="entry name" value="Potassium Channel Kv1.1, Chain A"/>
    <property type="match status" value="1"/>
</dbReference>
<dbReference type="PROSITE" id="PS50097">
    <property type="entry name" value="BTB"/>
    <property type="match status" value="1"/>
</dbReference>
<evidence type="ECO:0000256" key="3">
    <source>
        <dbReference type="ARBA" id="ARBA00022490"/>
    </source>
</evidence>
<dbReference type="EMBL" id="WBNK01000008">
    <property type="protein sequence ID" value="NXX87739.1"/>
    <property type="molecule type" value="Genomic_DNA"/>
</dbReference>
<dbReference type="Pfam" id="PF24681">
    <property type="entry name" value="Kelch_KLHDC2_KLHL20_DRC7"/>
    <property type="match status" value="1"/>
</dbReference>
<protein>
    <submittedName>
        <fullName evidence="8">KLHL4 protein</fullName>
    </submittedName>
</protein>
<keyword evidence="5" id="KW-0009">Actin-binding</keyword>
<dbReference type="Pfam" id="PF00651">
    <property type="entry name" value="BTB"/>
    <property type="match status" value="1"/>
</dbReference>
<dbReference type="InterPro" id="IPR015915">
    <property type="entry name" value="Kelch-typ_b-propeller"/>
</dbReference>
<name>A0A852LAM5_9AVES</name>
<dbReference type="SMART" id="SM00225">
    <property type="entry name" value="BTB"/>
    <property type="match status" value="1"/>
</dbReference>
<evidence type="ECO:0000259" key="7">
    <source>
        <dbReference type="PROSITE" id="PS50097"/>
    </source>
</evidence>
<evidence type="ECO:0000256" key="6">
    <source>
        <dbReference type="ARBA" id="ARBA00023212"/>
    </source>
</evidence>
<keyword evidence="6" id="KW-0206">Cytoskeleton</keyword>
<dbReference type="InterPro" id="IPR011333">
    <property type="entry name" value="SKP1/BTB/POZ_sf"/>
</dbReference>
<feature type="non-terminal residue" evidence="8">
    <location>
        <position position="1"/>
    </location>
</feature>
<dbReference type="Pfam" id="PF07707">
    <property type="entry name" value="BACK"/>
    <property type="match status" value="1"/>
</dbReference>
<dbReference type="CDD" id="cd18510">
    <property type="entry name" value="BACK_KLHL4"/>
    <property type="match status" value="1"/>
</dbReference>
<dbReference type="Gene3D" id="1.25.40.420">
    <property type="match status" value="1"/>
</dbReference>